<dbReference type="OrthoDB" id="680346at2"/>
<dbReference type="PANTHER" id="PTHR46797:SF1">
    <property type="entry name" value="METHYLPHOSPHONATE SYNTHASE"/>
    <property type="match status" value="1"/>
</dbReference>
<dbReference type="PROSITE" id="PS50943">
    <property type="entry name" value="HTH_CROC1"/>
    <property type="match status" value="1"/>
</dbReference>
<dbReference type="Proteomes" id="UP000028715">
    <property type="component" value="Unassembled WGS sequence"/>
</dbReference>
<reference evidence="3 4" key="1">
    <citation type="submission" date="2014-07" db="EMBL/GenBank/DDBJ databases">
        <title>Genome of Flavobacterium reichenbachii LMG 25512.</title>
        <authorList>
            <person name="Stropko S.J."/>
            <person name="Pipes S.E."/>
            <person name="Newman J.D."/>
        </authorList>
    </citation>
    <scope>NUCLEOTIDE SEQUENCE [LARGE SCALE GENOMIC DNA]</scope>
    <source>
        <strain evidence="3 4">LMG 25512</strain>
    </source>
</reference>
<dbReference type="InterPro" id="IPR010982">
    <property type="entry name" value="Lambda_DNA-bd_dom_sf"/>
</dbReference>
<accession>A0A085ZRQ9</accession>
<dbReference type="RefSeq" id="WP_035686389.1">
    <property type="nucleotide sequence ID" value="NZ_JPRL01000001.1"/>
</dbReference>
<evidence type="ECO:0000313" key="3">
    <source>
        <dbReference type="EMBL" id="KFF07123.1"/>
    </source>
</evidence>
<dbReference type="GO" id="GO:0005829">
    <property type="term" value="C:cytosol"/>
    <property type="evidence" value="ECO:0007669"/>
    <property type="project" value="TreeGrafter"/>
</dbReference>
<gene>
    <name evidence="3" type="ORF">IW19_17105</name>
</gene>
<organism evidence="3 4">
    <name type="scientific">Flavobacterium reichenbachii</name>
    <dbReference type="NCBI Taxonomy" id="362418"/>
    <lineage>
        <taxon>Bacteria</taxon>
        <taxon>Pseudomonadati</taxon>
        <taxon>Bacteroidota</taxon>
        <taxon>Flavobacteriia</taxon>
        <taxon>Flavobacteriales</taxon>
        <taxon>Flavobacteriaceae</taxon>
        <taxon>Flavobacterium</taxon>
    </lineage>
</organism>
<dbReference type="GO" id="GO:0003700">
    <property type="term" value="F:DNA-binding transcription factor activity"/>
    <property type="evidence" value="ECO:0007669"/>
    <property type="project" value="TreeGrafter"/>
</dbReference>
<keyword evidence="4" id="KW-1185">Reference proteome</keyword>
<dbReference type="SMART" id="SM00530">
    <property type="entry name" value="HTH_XRE"/>
    <property type="match status" value="1"/>
</dbReference>
<name>A0A085ZRQ9_9FLAO</name>
<dbReference type="SUPFAM" id="SSF47413">
    <property type="entry name" value="lambda repressor-like DNA-binding domains"/>
    <property type="match status" value="1"/>
</dbReference>
<feature type="domain" description="HTH cro/C1-type" evidence="2">
    <location>
        <begin position="16"/>
        <end position="70"/>
    </location>
</feature>
<dbReference type="PANTHER" id="PTHR46797">
    <property type="entry name" value="HTH-TYPE TRANSCRIPTIONAL REGULATOR"/>
    <property type="match status" value="1"/>
</dbReference>
<dbReference type="STRING" id="362418.IW19_17105"/>
<comment type="caution">
    <text evidence="3">The sequence shown here is derived from an EMBL/GenBank/DDBJ whole genome shotgun (WGS) entry which is preliminary data.</text>
</comment>
<dbReference type="InterPro" id="IPR001387">
    <property type="entry name" value="Cro/C1-type_HTH"/>
</dbReference>
<dbReference type="eggNOG" id="COG1396">
    <property type="taxonomic scope" value="Bacteria"/>
</dbReference>
<dbReference type="InterPro" id="IPR050807">
    <property type="entry name" value="TransReg_Diox_bact_type"/>
</dbReference>
<dbReference type="EMBL" id="JPRL01000001">
    <property type="protein sequence ID" value="KFF07123.1"/>
    <property type="molecule type" value="Genomic_DNA"/>
</dbReference>
<dbReference type="GO" id="GO:0003677">
    <property type="term" value="F:DNA binding"/>
    <property type="evidence" value="ECO:0007669"/>
    <property type="project" value="UniProtKB-KW"/>
</dbReference>
<dbReference type="Pfam" id="PF01381">
    <property type="entry name" value="HTH_3"/>
    <property type="match status" value="1"/>
</dbReference>
<sequence>MNISEETFLVNLGIHIRQLREKKGLSQQGLADDCNITKSQIARIEVAKLNTGVKTLVKIANALDIEPKELLDFPLK</sequence>
<dbReference type="AlphaFoldDB" id="A0A085ZRQ9"/>
<keyword evidence="1" id="KW-0238">DNA-binding</keyword>
<evidence type="ECO:0000259" key="2">
    <source>
        <dbReference type="PROSITE" id="PS50943"/>
    </source>
</evidence>
<evidence type="ECO:0000256" key="1">
    <source>
        <dbReference type="ARBA" id="ARBA00023125"/>
    </source>
</evidence>
<evidence type="ECO:0000313" key="4">
    <source>
        <dbReference type="Proteomes" id="UP000028715"/>
    </source>
</evidence>
<protein>
    <submittedName>
        <fullName evidence="3">XRE family transcriptional regulator</fullName>
    </submittedName>
</protein>
<proteinExistence type="predicted"/>
<dbReference type="CDD" id="cd00093">
    <property type="entry name" value="HTH_XRE"/>
    <property type="match status" value="1"/>
</dbReference>
<dbReference type="Gene3D" id="1.10.260.40">
    <property type="entry name" value="lambda repressor-like DNA-binding domains"/>
    <property type="match status" value="1"/>
</dbReference>